<organism evidence="7 8">
    <name type="scientific">Robinsoniella peoriensis</name>
    <dbReference type="NCBI Taxonomy" id="180332"/>
    <lineage>
        <taxon>Bacteria</taxon>
        <taxon>Bacillati</taxon>
        <taxon>Bacillota</taxon>
        <taxon>Clostridia</taxon>
        <taxon>Lachnospirales</taxon>
        <taxon>Lachnospiraceae</taxon>
        <taxon>Robinsoniella</taxon>
    </lineage>
</organism>
<protein>
    <submittedName>
        <fullName evidence="7">Ribose transport system permease protein RbsC</fullName>
    </submittedName>
</protein>
<dbReference type="Proteomes" id="UP000306509">
    <property type="component" value="Unassembled WGS sequence"/>
</dbReference>
<evidence type="ECO:0000313" key="7">
    <source>
        <dbReference type="EMBL" id="TLD02939.1"/>
    </source>
</evidence>
<accession>A0A4U8QE29</accession>
<feature type="transmembrane region" description="Helical" evidence="6">
    <location>
        <begin position="53"/>
        <end position="79"/>
    </location>
</feature>
<dbReference type="EMBL" id="QGQD01000004">
    <property type="protein sequence ID" value="TLD02939.1"/>
    <property type="molecule type" value="Genomic_DNA"/>
</dbReference>
<feature type="transmembrane region" description="Helical" evidence="6">
    <location>
        <begin position="248"/>
        <end position="267"/>
    </location>
</feature>
<dbReference type="STRING" id="180332.GCA_000797495_02191"/>
<feature type="transmembrane region" description="Helical" evidence="6">
    <location>
        <begin position="91"/>
        <end position="117"/>
    </location>
</feature>
<evidence type="ECO:0000256" key="5">
    <source>
        <dbReference type="ARBA" id="ARBA00023136"/>
    </source>
</evidence>
<keyword evidence="8" id="KW-1185">Reference proteome</keyword>
<evidence type="ECO:0000256" key="4">
    <source>
        <dbReference type="ARBA" id="ARBA00022989"/>
    </source>
</evidence>
<evidence type="ECO:0000313" key="8">
    <source>
        <dbReference type="Proteomes" id="UP000306509"/>
    </source>
</evidence>
<dbReference type="Pfam" id="PF02653">
    <property type="entry name" value="BPD_transp_2"/>
    <property type="match status" value="1"/>
</dbReference>
<evidence type="ECO:0000256" key="1">
    <source>
        <dbReference type="ARBA" id="ARBA00004651"/>
    </source>
</evidence>
<evidence type="ECO:0000256" key="3">
    <source>
        <dbReference type="ARBA" id="ARBA00022692"/>
    </source>
</evidence>
<dbReference type="PANTHER" id="PTHR32196:SF72">
    <property type="entry name" value="RIBOSE IMPORT PERMEASE PROTEIN RBSC"/>
    <property type="match status" value="1"/>
</dbReference>
<comment type="subcellular location">
    <subcellularLocation>
        <location evidence="1">Cell membrane</location>
        <topology evidence="1">Multi-pass membrane protein</topology>
    </subcellularLocation>
</comment>
<feature type="transmembrane region" description="Helical" evidence="6">
    <location>
        <begin position="220"/>
        <end position="242"/>
    </location>
</feature>
<dbReference type="RefSeq" id="WP_027295428.1">
    <property type="nucleotide sequence ID" value="NZ_CABMJZ010000095.1"/>
</dbReference>
<gene>
    <name evidence="7" type="primary">rbsC_3</name>
    <name evidence="7" type="ORF">DSM106044_00168</name>
</gene>
<name>A0A4U8QE29_9FIRM</name>
<keyword evidence="3 6" id="KW-0812">Transmembrane</keyword>
<dbReference type="AlphaFoldDB" id="A0A4U8QE29"/>
<dbReference type="PANTHER" id="PTHR32196">
    <property type="entry name" value="ABC TRANSPORTER PERMEASE PROTEIN YPHD-RELATED-RELATED"/>
    <property type="match status" value="1"/>
</dbReference>
<comment type="caution">
    <text evidence="7">The sequence shown here is derived from an EMBL/GenBank/DDBJ whole genome shotgun (WGS) entry which is preliminary data.</text>
</comment>
<feature type="transmembrane region" description="Helical" evidence="6">
    <location>
        <begin position="165"/>
        <end position="188"/>
    </location>
</feature>
<keyword evidence="2" id="KW-1003">Cell membrane</keyword>
<dbReference type="GO" id="GO:0022857">
    <property type="term" value="F:transmembrane transporter activity"/>
    <property type="evidence" value="ECO:0007669"/>
    <property type="project" value="InterPro"/>
</dbReference>
<dbReference type="OrthoDB" id="9813906at2"/>
<evidence type="ECO:0000256" key="6">
    <source>
        <dbReference type="SAM" id="Phobius"/>
    </source>
</evidence>
<evidence type="ECO:0000256" key="2">
    <source>
        <dbReference type="ARBA" id="ARBA00022475"/>
    </source>
</evidence>
<dbReference type="InterPro" id="IPR001851">
    <property type="entry name" value="ABC_transp_permease"/>
</dbReference>
<keyword evidence="4 6" id="KW-1133">Transmembrane helix</keyword>
<reference evidence="7 8" key="1">
    <citation type="journal article" date="2019" name="Anaerobe">
        <title>Detection of Robinsoniella peoriensis in multiple bone samples of a trauma patient.</title>
        <authorList>
            <person name="Schrottner P."/>
            <person name="Hartwich K."/>
            <person name="Bunk B."/>
            <person name="Schober I."/>
            <person name="Helbig S."/>
            <person name="Rudolph W.W."/>
            <person name="Gunzer F."/>
        </authorList>
    </citation>
    <scope>NUCLEOTIDE SEQUENCE [LARGE SCALE GENOMIC DNA]</scope>
    <source>
        <strain evidence="7 8">DSM 106044</strain>
    </source>
</reference>
<dbReference type="GO" id="GO:0005886">
    <property type="term" value="C:plasma membrane"/>
    <property type="evidence" value="ECO:0007669"/>
    <property type="project" value="UniProtKB-SubCell"/>
</dbReference>
<proteinExistence type="predicted"/>
<sequence length="333" mass="35759">MEKKFSLKKLTSSREMSLLLVVIVLCIFIQFRNSSFLTGTVIVEMLKNYSVTMILALGMMCVLLIGGIDISIGSTIALSGMGSALMMRDGVFSNTLLGFVMSILIGLVCGLVIGLVISKGKVLPIIATLGFMNIYRGLTYLIANSQWVAAYQVPEKFKAFAQSNYLTFGLVNNLVTIMIICYIIFFIVMKWTRTGRKIYAIGSNPEAAEISGIRIDNIKLLVYSLMGAICGLAGAMWVSVYASAQGDMATGIEMDVIAACVIGGVSLTGGRGSVVGVFLGSLTIAIIGKALPLIGVSQFWQSAIKGVIILVAVILNVMAQRVMDKNNLKGREM</sequence>
<keyword evidence="5 6" id="KW-0472">Membrane</keyword>
<feature type="transmembrane region" description="Helical" evidence="6">
    <location>
        <begin position="274"/>
        <end position="294"/>
    </location>
</feature>
<feature type="transmembrane region" description="Helical" evidence="6">
    <location>
        <begin position="300"/>
        <end position="319"/>
    </location>
</feature>
<dbReference type="CDD" id="cd06579">
    <property type="entry name" value="TM_PBP1_transp_AraH_like"/>
    <property type="match status" value="1"/>
</dbReference>